<dbReference type="GO" id="GO:0000455">
    <property type="term" value="P:enzyme-directed rRNA pseudouridine synthesis"/>
    <property type="evidence" value="ECO:0007669"/>
    <property type="project" value="TreeGrafter"/>
</dbReference>
<proteinExistence type="inferred from homology"/>
<dbReference type="EMBL" id="SHKX01000016">
    <property type="protein sequence ID" value="RZU36918.1"/>
    <property type="molecule type" value="Genomic_DNA"/>
</dbReference>
<evidence type="ECO:0000259" key="9">
    <source>
        <dbReference type="Pfam" id="PF00849"/>
    </source>
</evidence>
<evidence type="ECO:0000256" key="7">
    <source>
        <dbReference type="PROSITE-ProRule" id="PRU00182"/>
    </source>
</evidence>
<dbReference type="PROSITE" id="PS01129">
    <property type="entry name" value="PSI_RLU"/>
    <property type="match status" value="1"/>
</dbReference>
<dbReference type="InterPro" id="IPR006224">
    <property type="entry name" value="PsdUridine_synth_RluA-like_CS"/>
</dbReference>
<dbReference type="RefSeq" id="WP_130415519.1">
    <property type="nucleotide sequence ID" value="NZ_SHKX01000016.1"/>
</dbReference>
<comment type="similarity">
    <text evidence="1 8">Belongs to the pseudouridine synthase RluA family.</text>
</comment>
<keyword evidence="12" id="KW-1185">Reference proteome</keyword>
<organism evidence="11 12">
    <name type="scientific">Fluviicoccus keumensis</name>
    <dbReference type="NCBI Taxonomy" id="1435465"/>
    <lineage>
        <taxon>Bacteria</taxon>
        <taxon>Pseudomonadati</taxon>
        <taxon>Pseudomonadota</taxon>
        <taxon>Gammaproteobacteria</taxon>
        <taxon>Moraxellales</taxon>
        <taxon>Moraxellaceae</taxon>
        <taxon>Fluviicoccus</taxon>
    </lineage>
</organism>
<dbReference type="OrthoDB" id="9807829at2"/>
<dbReference type="Gene3D" id="3.10.290.10">
    <property type="entry name" value="RNA-binding S4 domain"/>
    <property type="match status" value="1"/>
</dbReference>
<evidence type="ECO:0000256" key="5">
    <source>
        <dbReference type="ARBA" id="ARBA00056072"/>
    </source>
</evidence>
<dbReference type="Gene3D" id="3.30.2350.10">
    <property type="entry name" value="Pseudouridine synthase"/>
    <property type="match status" value="1"/>
</dbReference>
<evidence type="ECO:0000256" key="4">
    <source>
        <dbReference type="ARBA" id="ARBA00036882"/>
    </source>
</evidence>
<dbReference type="GO" id="GO:0160140">
    <property type="term" value="F:23S rRNA pseudouridine(1911/1915/1917) synthase activity"/>
    <property type="evidence" value="ECO:0007669"/>
    <property type="project" value="UniProtKB-EC"/>
</dbReference>
<dbReference type="FunFam" id="3.30.2350.10:FF:000006">
    <property type="entry name" value="Pseudouridine synthase"/>
    <property type="match status" value="1"/>
</dbReference>
<evidence type="ECO:0000313" key="12">
    <source>
        <dbReference type="Proteomes" id="UP000292423"/>
    </source>
</evidence>
<dbReference type="InterPro" id="IPR002942">
    <property type="entry name" value="S4_RNA-bd"/>
</dbReference>
<dbReference type="NCBIfam" id="TIGR00005">
    <property type="entry name" value="rluA_subfam"/>
    <property type="match status" value="1"/>
</dbReference>
<dbReference type="Proteomes" id="UP000292423">
    <property type="component" value="Unassembled WGS sequence"/>
</dbReference>
<reference evidence="11 12" key="1">
    <citation type="submission" date="2019-02" db="EMBL/GenBank/DDBJ databases">
        <title>Genomic Encyclopedia of Type Strains, Phase IV (KMG-IV): sequencing the most valuable type-strain genomes for metagenomic binning, comparative biology and taxonomic classification.</title>
        <authorList>
            <person name="Goeker M."/>
        </authorList>
    </citation>
    <scope>NUCLEOTIDE SEQUENCE [LARGE SCALE GENOMIC DNA]</scope>
    <source>
        <strain evidence="11 12">DSM 105135</strain>
    </source>
</reference>
<comment type="function">
    <text evidence="5">Responsible for synthesis of pseudouridine from uracil at positions 1911, 1915 and 1917 in 23S ribosomal RNA.</text>
</comment>
<comment type="catalytic activity">
    <reaction evidence="4">
        <text>uridine(1911/1915/1917) in 23S rRNA = pseudouridine(1911/1915/1917) in 23S rRNA</text>
        <dbReference type="Rhea" id="RHEA:42524"/>
        <dbReference type="Rhea" id="RHEA-COMP:10097"/>
        <dbReference type="Rhea" id="RHEA-COMP:10098"/>
        <dbReference type="ChEBI" id="CHEBI:65314"/>
        <dbReference type="ChEBI" id="CHEBI:65315"/>
        <dbReference type="EC" id="5.4.99.23"/>
    </reaction>
</comment>
<evidence type="ECO:0000256" key="2">
    <source>
        <dbReference type="ARBA" id="ARBA00022884"/>
    </source>
</evidence>
<dbReference type="NCBIfam" id="NF008385">
    <property type="entry name" value="PRK11180.1"/>
    <property type="match status" value="1"/>
</dbReference>
<dbReference type="CDD" id="cd00165">
    <property type="entry name" value="S4"/>
    <property type="match status" value="1"/>
</dbReference>
<feature type="active site" evidence="6">
    <location>
        <position position="142"/>
    </location>
</feature>
<feature type="domain" description="RNA-binding S4" evidence="10">
    <location>
        <begin position="23"/>
        <end position="66"/>
    </location>
</feature>
<dbReference type="PANTHER" id="PTHR21600:SF44">
    <property type="entry name" value="RIBOSOMAL LARGE SUBUNIT PSEUDOURIDINE SYNTHASE D"/>
    <property type="match status" value="1"/>
</dbReference>
<dbReference type="Pfam" id="PF01479">
    <property type="entry name" value="S4"/>
    <property type="match status" value="1"/>
</dbReference>
<sequence>MSTESQHSQTLESRVPVELSGLRLDQVAAQLFGDFSRERLKSWIQDGHLTVDGNPGRPKDRLAGGEDLRLNVVLTIETEAQPQAMDLNILYEDEHLLVLDKPAGLVVHPGAGNPDGTLLNALLAHCPDLQHIPRAGLVHRIDKDTSGLLVVAKTLAAQADLVEQLSEKTVYREYEAVVQGVLVSGGTIDAPIGRHPNERVKMAVIPGGKPAVTHYRVITRFRGHTHVRVQLETGRTHQIRVHFAHKGHPLLGDPVYGGRHRHPKGATPELLDILARFPRQALHARRLGLEHPASGEEMQFESPLPADFQELLQILARDAAEG</sequence>
<accession>A0A4Q7YIG1</accession>
<dbReference type="EC" id="5.4.99.-" evidence="8"/>
<comment type="catalytic activity">
    <reaction evidence="8">
        <text>a uridine in RNA = a pseudouridine in RNA</text>
        <dbReference type="Rhea" id="RHEA:48348"/>
        <dbReference type="Rhea" id="RHEA-COMP:12068"/>
        <dbReference type="Rhea" id="RHEA-COMP:12069"/>
        <dbReference type="ChEBI" id="CHEBI:65314"/>
        <dbReference type="ChEBI" id="CHEBI:65315"/>
    </reaction>
</comment>
<feature type="domain" description="Pseudouridine synthase RsuA/RluA-like" evidence="9">
    <location>
        <begin position="95"/>
        <end position="245"/>
    </location>
</feature>
<dbReference type="SUPFAM" id="SSF55120">
    <property type="entry name" value="Pseudouridine synthase"/>
    <property type="match status" value="1"/>
</dbReference>
<evidence type="ECO:0000256" key="1">
    <source>
        <dbReference type="ARBA" id="ARBA00010876"/>
    </source>
</evidence>
<name>A0A4Q7YIG1_9GAMM</name>
<evidence type="ECO:0000256" key="8">
    <source>
        <dbReference type="RuleBase" id="RU362028"/>
    </source>
</evidence>
<evidence type="ECO:0000259" key="10">
    <source>
        <dbReference type="Pfam" id="PF01479"/>
    </source>
</evidence>
<keyword evidence="3 8" id="KW-0413">Isomerase</keyword>
<evidence type="ECO:0000256" key="6">
    <source>
        <dbReference type="PIRSR" id="PIRSR606225-1"/>
    </source>
</evidence>
<dbReference type="InterPro" id="IPR006145">
    <property type="entry name" value="PsdUridine_synth_RsuA/RluA"/>
</dbReference>
<dbReference type="PANTHER" id="PTHR21600">
    <property type="entry name" value="MITOCHONDRIAL RNA PSEUDOURIDINE SYNTHASE"/>
    <property type="match status" value="1"/>
</dbReference>
<dbReference type="InterPro" id="IPR020103">
    <property type="entry name" value="PsdUridine_synth_cat_dom_sf"/>
</dbReference>
<dbReference type="Pfam" id="PF00849">
    <property type="entry name" value="PseudoU_synth_2"/>
    <property type="match status" value="1"/>
</dbReference>
<dbReference type="InterPro" id="IPR050188">
    <property type="entry name" value="RluA_PseudoU_synthase"/>
</dbReference>
<dbReference type="InterPro" id="IPR006225">
    <property type="entry name" value="PsdUridine_synth_RluC/D"/>
</dbReference>
<dbReference type="AlphaFoldDB" id="A0A4Q7YIG1"/>
<dbReference type="SUPFAM" id="SSF55174">
    <property type="entry name" value="Alpha-L RNA-binding motif"/>
    <property type="match status" value="1"/>
</dbReference>
<keyword evidence="2 7" id="KW-0694">RNA-binding</keyword>
<evidence type="ECO:0000256" key="3">
    <source>
        <dbReference type="ARBA" id="ARBA00023235"/>
    </source>
</evidence>
<evidence type="ECO:0000313" key="11">
    <source>
        <dbReference type="EMBL" id="RZU36918.1"/>
    </source>
</evidence>
<protein>
    <recommendedName>
        <fullName evidence="8">Pseudouridine synthase</fullName>
        <ecNumber evidence="8">5.4.99.-</ecNumber>
    </recommendedName>
</protein>
<dbReference type="CDD" id="cd02869">
    <property type="entry name" value="PseudoU_synth_RluA_like"/>
    <property type="match status" value="1"/>
</dbReference>
<dbReference type="PROSITE" id="PS50889">
    <property type="entry name" value="S4"/>
    <property type="match status" value="1"/>
</dbReference>
<dbReference type="GO" id="GO:0003723">
    <property type="term" value="F:RNA binding"/>
    <property type="evidence" value="ECO:0007669"/>
    <property type="project" value="UniProtKB-KW"/>
</dbReference>
<comment type="caution">
    <text evidence="11">The sequence shown here is derived from an EMBL/GenBank/DDBJ whole genome shotgun (WGS) entry which is preliminary data.</text>
</comment>
<gene>
    <name evidence="11" type="ORF">EV700_3131</name>
</gene>
<dbReference type="InterPro" id="IPR036986">
    <property type="entry name" value="S4_RNA-bd_sf"/>
</dbReference>